<dbReference type="AlphaFoldDB" id="A0A196S695"/>
<sequence length="260" mass="29757">MVSFLDCSVATTICFVLIGIGIPVFLILLFLPAWYGRYADTRKHYFGSIPAKVAWILQECPSFLVPFVSILLHLEEAKAHYVSVICLAFYVFHYLYRSFIYPFRLRNGKNTPTEIFVMAVVFCLLNGYIQTVYHLVPCTTRSVSWLYDPRFILGAIVFVVGMGINWNADAILRRLREDNSSGYKIPHGGMFEYVSGANYFGECVEWIGYAVLTWDLAGFTFAFFTIANIGPRAIQHHNWYKNTFGSEYPANRKALIPFLL</sequence>
<feature type="domain" description="3-oxo-5-alpha-steroid 4-dehydrogenase C-terminal" evidence="20">
    <location>
        <begin position="110"/>
        <end position="260"/>
    </location>
</feature>
<evidence type="ECO:0000256" key="12">
    <source>
        <dbReference type="ARBA" id="ARBA00023098"/>
    </source>
</evidence>
<dbReference type="PANTHER" id="PTHR10556">
    <property type="entry name" value="3-OXO-5-ALPHA-STEROID 4-DEHYDROGENASE"/>
    <property type="match status" value="1"/>
</dbReference>
<protein>
    <recommendedName>
        <fullName evidence="15">3-oxo-5-alpha-steroid 4-dehydrogenase 1</fullName>
        <ecNumber evidence="4">1.3.1.22</ecNumber>
    </recommendedName>
    <alternativeName>
        <fullName evidence="16">SR type 1</fullName>
    </alternativeName>
    <alternativeName>
        <fullName evidence="17">Steroid 5-alpha-reductase 1</fullName>
    </alternativeName>
</protein>
<keyword evidence="5 19" id="KW-0812">Transmembrane</keyword>
<evidence type="ECO:0000256" key="5">
    <source>
        <dbReference type="ARBA" id="ARBA00022692"/>
    </source>
</evidence>
<evidence type="ECO:0000256" key="6">
    <source>
        <dbReference type="ARBA" id="ARBA00022782"/>
    </source>
</evidence>
<dbReference type="OrthoDB" id="5788137at2759"/>
<evidence type="ECO:0000313" key="21">
    <source>
        <dbReference type="EMBL" id="OAO11911.1"/>
    </source>
</evidence>
<evidence type="ECO:0000256" key="14">
    <source>
        <dbReference type="ARBA" id="ARBA00037789"/>
    </source>
</evidence>
<dbReference type="GO" id="GO:0047751">
    <property type="term" value="F:3-oxo-5-alpha-steroid 4-dehydrogenase (NADP+) activity"/>
    <property type="evidence" value="ECO:0007669"/>
    <property type="project" value="UniProtKB-EC"/>
</dbReference>
<gene>
    <name evidence="21" type="ORF">AV274_6415</name>
</gene>
<evidence type="ECO:0000256" key="17">
    <source>
        <dbReference type="ARBA" id="ARBA00042579"/>
    </source>
</evidence>
<dbReference type="InterPro" id="IPR001104">
    <property type="entry name" value="3-oxo-5_a-steroid_4-DH_C"/>
</dbReference>
<evidence type="ECO:0000256" key="9">
    <source>
        <dbReference type="ARBA" id="ARBA00022857"/>
    </source>
</evidence>
<dbReference type="GO" id="GO:0006694">
    <property type="term" value="P:steroid biosynthetic process"/>
    <property type="evidence" value="ECO:0007669"/>
    <property type="project" value="TreeGrafter"/>
</dbReference>
<evidence type="ECO:0000256" key="4">
    <source>
        <dbReference type="ARBA" id="ARBA00012049"/>
    </source>
</evidence>
<dbReference type="Proteomes" id="UP000078348">
    <property type="component" value="Unassembled WGS sequence"/>
</dbReference>
<proteinExistence type="inferred from homology"/>
<keyword evidence="13 19" id="KW-0472">Membrane</keyword>
<comment type="caution">
    <text evidence="21">The sequence shown here is derived from an EMBL/GenBank/DDBJ whole genome shotgun (WGS) entry which is preliminary data.</text>
</comment>
<comment type="function">
    <text evidence="14">Converts testosterone into 5-alpha-dihydrotestosterone and progesterone or corticosterone into their corresponding 5-alpha-3-oxosteroids. It plays a central role in sexual differentiation and androgen physiology.</text>
</comment>
<evidence type="ECO:0000256" key="19">
    <source>
        <dbReference type="SAM" id="Phobius"/>
    </source>
</evidence>
<keyword evidence="12" id="KW-0443">Lipid metabolism</keyword>
<keyword evidence="8" id="KW-0492">Microsome</keyword>
<organism evidence="21 22">
    <name type="scientific">Blastocystis sp. subtype 1 (strain ATCC 50177 / NandII)</name>
    <dbReference type="NCBI Taxonomy" id="478820"/>
    <lineage>
        <taxon>Eukaryota</taxon>
        <taxon>Sar</taxon>
        <taxon>Stramenopiles</taxon>
        <taxon>Bigyra</taxon>
        <taxon>Opalozoa</taxon>
        <taxon>Opalinata</taxon>
        <taxon>Blastocystidae</taxon>
        <taxon>Blastocystis</taxon>
    </lineage>
</organism>
<evidence type="ECO:0000256" key="18">
    <source>
        <dbReference type="ARBA" id="ARBA00049166"/>
    </source>
</evidence>
<reference evidence="21 22" key="1">
    <citation type="submission" date="2016-05" db="EMBL/GenBank/DDBJ databases">
        <title>Nuclear genome of Blastocystis sp. subtype 1 NandII.</title>
        <authorList>
            <person name="Gentekaki E."/>
            <person name="Curtis B."/>
            <person name="Stairs C."/>
            <person name="Eme L."/>
            <person name="Herman E."/>
            <person name="Klimes V."/>
            <person name="Arias M.C."/>
            <person name="Elias M."/>
            <person name="Hilliou F."/>
            <person name="Klute M."/>
            <person name="Malik S.-B."/>
            <person name="Pightling A."/>
            <person name="Rachubinski R."/>
            <person name="Salas D."/>
            <person name="Schlacht A."/>
            <person name="Suga H."/>
            <person name="Archibald J."/>
            <person name="Ball S.G."/>
            <person name="Clark G."/>
            <person name="Dacks J."/>
            <person name="Van Der Giezen M."/>
            <person name="Tsaousis A."/>
            <person name="Roger A."/>
        </authorList>
    </citation>
    <scope>NUCLEOTIDE SEQUENCE [LARGE SCALE GENOMIC DNA]</scope>
    <source>
        <strain evidence="22">ATCC 50177 / NandII</strain>
    </source>
</reference>
<dbReference type="InterPro" id="IPR039357">
    <property type="entry name" value="SRD5A/TECR"/>
</dbReference>
<comment type="catalytic activity">
    <reaction evidence="18">
        <text>androst-4-ene-3,17-dione + NADPH + H(+) = 5alpha-androstan-3,17-dione + NADP(+)</text>
        <dbReference type="Rhea" id="RHEA:50816"/>
        <dbReference type="ChEBI" id="CHEBI:15378"/>
        <dbReference type="ChEBI" id="CHEBI:15994"/>
        <dbReference type="ChEBI" id="CHEBI:16422"/>
        <dbReference type="ChEBI" id="CHEBI:57783"/>
        <dbReference type="ChEBI" id="CHEBI:58349"/>
    </reaction>
    <physiologicalReaction direction="left-to-right" evidence="18">
        <dbReference type="Rhea" id="RHEA:50817"/>
    </physiologicalReaction>
</comment>
<evidence type="ECO:0000256" key="13">
    <source>
        <dbReference type="ARBA" id="ARBA00023136"/>
    </source>
</evidence>
<evidence type="ECO:0000256" key="8">
    <source>
        <dbReference type="ARBA" id="ARBA00022848"/>
    </source>
</evidence>
<feature type="transmembrane region" description="Helical" evidence="19">
    <location>
        <begin position="79"/>
        <end position="96"/>
    </location>
</feature>
<evidence type="ECO:0000256" key="15">
    <source>
        <dbReference type="ARBA" id="ARBA00039428"/>
    </source>
</evidence>
<dbReference type="EMBL" id="LXWW01000575">
    <property type="protein sequence ID" value="OAO11911.1"/>
    <property type="molecule type" value="Genomic_DNA"/>
</dbReference>
<dbReference type="EC" id="1.3.1.22" evidence="4"/>
<dbReference type="PROSITE" id="PS50244">
    <property type="entry name" value="S5A_REDUCTASE"/>
    <property type="match status" value="1"/>
</dbReference>
<accession>A0A196S695</accession>
<dbReference type="PANTHER" id="PTHR10556:SF57">
    <property type="entry name" value="3-OXO-5-ALPHA-STEROID 4-DEHYDROGENASE 1"/>
    <property type="match status" value="1"/>
</dbReference>
<dbReference type="InterPro" id="IPR016636">
    <property type="entry name" value="3-oxo-5-alpha-steroid_4-DH"/>
</dbReference>
<dbReference type="Gene3D" id="1.20.120.1630">
    <property type="match status" value="1"/>
</dbReference>
<dbReference type="FunFam" id="1.20.120.1630:FF:000002">
    <property type="entry name" value="Steroid 5 alpha-reductase 1"/>
    <property type="match status" value="1"/>
</dbReference>
<dbReference type="GO" id="GO:0005789">
    <property type="term" value="C:endoplasmic reticulum membrane"/>
    <property type="evidence" value="ECO:0007669"/>
    <property type="project" value="UniProtKB-SubCell"/>
</dbReference>
<dbReference type="Pfam" id="PF02544">
    <property type="entry name" value="Steroid_dh"/>
    <property type="match status" value="1"/>
</dbReference>
<feature type="transmembrane region" description="Helical" evidence="19">
    <location>
        <begin position="151"/>
        <end position="168"/>
    </location>
</feature>
<name>A0A196S695_BLAHN</name>
<feature type="transmembrane region" description="Helical" evidence="19">
    <location>
        <begin position="116"/>
        <end position="136"/>
    </location>
</feature>
<evidence type="ECO:0000256" key="2">
    <source>
        <dbReference type="ARBA" id="ARBA00004524"/>
    </source>
</evidence>
<feature type="transmembrane region" description="Helical" evidence="19">
    <location>
        <begin position="53"/>
        <end position="73"/>
    </location>
</feature>
<evidence type="ECO:0000256" key="7">
    <source>
        <dbReference type="ARBA" id="ARBA00022824"/>
    </source>
</evidence>
<feature type="transmembrane region" description="Helical" evidence="19">
    <location>
        <begin position="12"/>
        <end position="32"/>
    </location>
</feature>
<keyword evidence="11" id="KW-0560">Oxidoreductase</keyword>
<keyword evidence="7" id="KW-0256">Endoplasmic reticulum</keyword>
<evidence type="ECO:0000256" key="1">
    <source>
        <dbReference type="ARBA" id="ARBA00004477"/>
    </source>
</evidence>
<comment type="subcellular location">
    <subcellularLocation>
        <location evidence="1">Endoplasmic reticulum membrane</location>
        <topology evidence="1">Multi-pass membrane protein</topology>
    </subcellularLocation>
    <subcellularLocation>
        <location evidence="2">Microsome membrane</location>
    </subcellularLocation>
</comment>
<comment type="similarity">
    <text evidence="3">Belongs to the steroid 5-alpha reductase family.</text>
</comment>
<dbReference type="GO" id="GO:0030154">
    <property type="term" value="P:cell differentiation"/>
    <property type="evidence" value="ECO:0007669"/>
    <property type="project" value="UniProtKB-KW"/>
</dbReference>
<evidence type="ECO:0000256" key="16">
    <source>
        <dbReference type="ARBA" id="ARBA00041664"/>
    </source>
</evidence>
<keyword evidence="6" id="KW-0221">Differentiation</keyword>
<keyword evidence="22" id="KW-1185">Reference proteome</keyword>
<dbReference type="PIRSF" id="PIRSF015596">
    <property type="entry name" value="5_alpha-SR2"/>
    <property type="match status" value="1"/>
</dbReference>
<keyword evidence="9" id="KW-0521">NADP</keyword>
<evidence type="ECO:0000256" key="10">
    <source>
        <dbReference type="ARBA" id="ARBA00022989"/>
    </source>
</evidence>
<evidence type="ECO:0000256" key="3">
    <source>
        <dbReference type="ARBA" id="ARBA00007742"/>
    </source>
</evidence>
<dbReference type="STRING" id="478820.A0A196S695"/>
<evidence type="ECO:0000313" key="22">
    <source>
        <dbReference type="Proteomes" id="UP000078348"/>
    </source>
</evidence>
<keyword evidence="10 19" id="KW-1133">Transmembrane helix</keyword>
<evidence type="ECO:0000256" key="11">
    <source>
        <dbReference type="ARBA" id="ARBA00023002"/>
    </source>
</evidence>
<evidence type="ECO:0000259" key="20">
    <source>
        <dbReference type="Pfam" id="PF02544"/>
    </source>
</evidence>